<name>A0A4P6X1K2_HYDPS</name>
<keyword evidence="3" id="KW-1185">Reference proteome</keyword>
<keyword evidence="2" id="KW-0503">Monooxygenase</keyword>
<evidence type="ECO:0000256" key="1">
    <source>
        <dbReference type="SAM" id="Phobius"/>
    </source>
</evidence>
<keyword evidence="1" id="KW-0472">Membrane</keyword>
<keyword evidence="1" id="KW-1133">Transmembrane helix</keyword>
<dbReference type="InterPro" id="IPR006980">
    <property type="entry name" value="NH3_CH4_mOase_C"/>
</dbReference>
<sequence>MKTSSIQKAGAAQGRLGAPWAKFFIAILSAVVVFTGYRIYSEASAFTYGLDYFSPEFQAYWMRLLYGQLLLIITVGTGSLAYLWHTRVRDFSQIGPREELRRLFVLMAQLLGFGILFYVTGSIYTEADAAWHQVTIRDTDFTPTHIGLFYFCVPVLIFWGFISFAYAHTRIPLFGKRVSVPFAIIVTGAFMIMPNVGFNEWGHTFFYAEELFAAPIHWGFVLLGWSAFAAGGLLLQILARVAELTRLTASAEDDLLAAR</sequence>
<dbReference type="Proteomes" id="UP000293912">
    <property type="component" value="Chromosome"/>
</dbReference>
<dbReference type="InterPro" id="IPR023349">
    <property type="entry name" value="NH3_CH4_mOase_C_sf"/>
</dbReference>
<keyword evidence="1" id="KW-0812">Transmembrane</keyword>
<dbReference type="GO" id="GO:0004497">
    <property type="term" value="F:monooxygenase activity"/>
    <property type="evidence" value="ECO:0007669"/>
    <property type="project" value="UniProtKB-KW"/>
</dbReference>
<evidence type="ECO:0000313" key="2">
    <source>
        <dbReference type="EMBL" id="QBM28645.1"/>
    </source>
</evidence>
<dbReference type="Gene3D" id="1.20.1050.50">
    <property type="entry name" value="Particulate methane monooxygenase subunit c2. Chain: C"/>
    <property type="match status" value="1"/>
</dbReference>
<feature type="transmembrane region" description="Helical" evidence="1">
    <location>
        <begin position="20"/>
        <end position="40"/>
    </location>
</feature>
<feature type="transmembrane region" description="Helical" evidence="1">
    <location>
        <begin position="216"/>
        <end position="238"/>
    </location>
</feature>
<evidence type="ECO:0000313" key="3">
    <source>
        <dbReference type="Proteomes" id="UP000293912"/>
    </source>
</evidence>
<dbReference type="Pfam" id="PF04896">
    <property type="entry name" value="AmoC"/>
    <property type="match status" value="1"/>
</dbReference>
<reference evidence="2 3" key="1">
    <citation type="submission" date="2019-03" db="EMBL/GenBank/DDBJ databases">
        <authorList>
            <person name="Sebastian G."/>
            <person name="Baumann P."/>
            <person name="Ruckert C."/>
            <person name="Kalinowski J."/>
            <person name="Nebel B."/>
            <person name="Takors R."/>
            <person name="Blombach B."/>
        </authorList>
    </citation>
    <scope>NUCLEOTIDE SEQUENCE [LARGE SCALE GENOMIC DNA]</scope>
    <source>
        <strain evidence="2 3">DSM 1084</strain>
    </source>
</reference>
<keyword evidence="2" id="KW-0560">Oxidoreductase</keyword>
<organism evidence="2 3">
    <name type="scientific">Hydrogenophaga pseudoflava</name>
    <name type="common">Pseudomonas carboxydoflava</name>
    <dbReference type="NCBI Taxonomy" id="47421"/>
    <lineage>
        <taxon>Bacteria</taxon>
        <taxon>Pseudomonadati</taxon>
        <taxon>Pseudomonadota</taxon>
        <taxon>Betaproteobacteria</taxon>
        <taxon>Burkholderiales</taxon>
        <taxon>Comamonadaceae</taxon>
        <taxon>Hydrogenophaga</taxon>
    </lineage>
</organism>
<feature type="transmembrane region" description="Helical" evidence="1">
    <location>
        <begin position="103"/>
        <end position="124"/>
    </location>
</feature>
<dbReference type="KEGG" id="hpse:HPF_13165"/>
<feature type="transmembrane region" description="Helical" evidence="1">
    <location>
        <begin position="60"/>
        <end position="83"/>
    </location>
</feature>
<feature type="transmembrane region" description="Helical" evidence="1">
    <location>
        <begin position="178"/>
        <end position="196"/>
    </location>
</feature>
<dbReference type="CDD" id="cd19412">
    <property type="entry name" value="pMMO-AMO_C"/>
    <property type="match status" value="1"/>
</dbReference>
<dbReference type="EMBL" id="CP037867">
    <property type="protein sequence ID" value="QBM28645.1"/>
    <property type="molecule type" value="Genomic_DNA"/>
</dbReference>
<proteinExistence type="predicted"/>
<accession>A0A4P6X1K2</accession>
<protein>
    <submittedName>
        <fullName evidence="2">Ammonia monooxygenase/methane monooxygenase, subunit C</fullName>
    </submittedName>
</protein>
<dbReference type="AlphaFoldDB" id="A0A4P6X1K2"/>
<gene>
    <name evidence="2" type="ORF">HPF_13165</name>
</gene>
<feature type="transmembrane region" description="Helical" evidence="1">
    <location>
        <begin position="144"/>
        <end position="166"/>
    </location>
</feature>